<evidence type="ECO:0000259" key="10">
    <source>
        <dbReference type="PROSITE" id="PS50892"/>
    </source>
</evidence>
<dbReference type="Pfam" id="PF00957">
    <property type="entry name" value="Synaptobrevin"/>
    <property type="match status" value="1"/>
</dbReference>
<feature type="domain" description="V-SNARE coiled-coil homology" evidence="10">
    <location>
        <begin position="122"/>
        <end position="182"/>
    </location>
</feature>
<dbReference type="GO" id="GO:0005794">
    <property type="term" value="C:Golgi apparatus"/>
    <property type="evidence" value="ECO:0007669"/>
    <property type="project" value="TreeGrafter"/>
</dbReference>
<dbReference type="Gene3D" id="1.20.5.110">
    <property type="match status" value="1"/>
</dbReference>
<keyword evidence="6" id="KW-0636">Prenylation</keyword>
<dbReference type="InterPro" id="IPR011012">
    <property type="entry name" value="Longin-like_dom_sf"/>
</dbReference>
<evidence type="ECO:0000256" key="8">
    <source>
        <dbReference type="PROSITE-ProRule" id="PRU00290"/>
    </source>
</evidence>
<evidence type="ECO:0000256" key="3">
    <source>
        <dbReference type="ARBA" id="ARBA00023136"/>
    </source>
</evidence>
<dbReference type="SMART" id="SM01270">
    <property type="entry name" value="Longin"/>
    <property type="match status" value="1"/>
</dbReference>
<proteinExistence type="inferred from homology"/>
<evidence type="ECO:0000256" key="5">
    <source>
        <dbReference type="ARBA" id="ARBA00023288"/>
    </source>
</evidence>
<protein>
    <submittedName>
        <fullName evidence="11">Synaptobrevin YKT6</fullName>
    </submittedName>
</protein>
<organism evidence="11">
    <name type="scientific">Aceria tosichella</name>
    <name type="common">wheat curl mite</name>
    <dbReference type="NCBI Taxonomy" id="561515"/>
    <lineage>
        <taxon>Eukaryota</taxon>
        <taxon>Metazoa</taxon>
        <taxon>Ecdysozoa</taxon>
        <taxon>Arthropoda</taxon>
        <taxon>Chelicerata</taxon>
        <taxon>Arachnida</taxon>
        <taxon>Acari</taxon>
        <taxon>Acariformes</taxon>
        <taxon>Trombidiformes</taxon>
        <taxon>Prostigmata</taxon>
        <taxon>Eupodina</taxon>
        <taxon>Eriophyoidea</taxon>
        <taxon>Eriophyidae</taxon>
        <taxon>Eriophyinae</taxon>
        <taxon>Aceriini</taxon>
        <taxon>Aceria</taxon>
    </lineage>
</organism>
<evidence type="ECO:0000256" key="1">
    <source>
        <dbReference type="ARBA" id="ARBA00008025"/>
    </source>
</evidence>
<accession>A0A6G1S9J0</accession>
<dbReference type="SUPFAM" id="SSF64356">
    <property type="entry name" value="SNARE-like"/>
    <property type="match status" value="1"/>
</dbReference>
<dbReference type="PANTHER" id="PTHR45806">
    <property type="entry name" value="SYNAPTOBREVIN HOMOLOG YKT6"/>
    <property type="match status" value="1"/>
</dbReference>
<dbReference type="AlphaFoldDB" id="A0A6G1S9J0"/>
<dbReference type="Gene3D" id="3.30.450.50">
    <property type="entry name" value="Longin domain"/>
    <property type="match status" value="1"/>
</dbReference>
<dbReference type="Pfam" id="PF13774">
    <property type="entry name" value="Longin"/>
    <property type="match status" value="1"/>
</dbReference>
<dbReference type="InterPro" id="IPR042855">
    <property type="entry name" value="V_SNARE_CC"/>
</dbReference>
<sequence length="182" mass="20746">MVKLYFLGVFKKQAEDAQLIQSAADLSSFGFFQRNSADDFLKFTSRMVVSRMDVATRTSIKEKEYICHAFVRADNTAAVVVSDDQYPPKVAHTIALKVLEEFPQCNLEAYLKRFQDPKEADSIMRLQAELDETKIILHSTIANLLKRGEKLDDLVAKSEDLSSQSKLFYKTAKKTTRCCEIF</sequence>
<dbReference type="GO" id="GO:0006888">
    <property type="term" value="P:endoplasmic reticulum to Golgi vesicle-mediated transport"/>
    <property type="evidence" value="ECO:0007669"/>
    <property type="project" value="TreeGrafter"/>
</dbReference>
<keyword evidence="4" id="KW-0564">Palmitate</keyword>
<evidence type="ECO:0000256" key="2">
    <source>
        <dbReference type="ARBA" id="ARBA00022481"/>
    </source>
</evidence>
<comment type="similarity">
    <text evidence="1">Belongs to the synaptobrevin family.</text>
</comment>
<dbReference type="CDD" id="cd14824">
    <property type="entry name" value="Longin"/>
    <property type="match status" value="1"/>
</dbReference>
<name>A0A6G1S9J0_9ACAR</name>
<reference evidence="11" key="1">
    <citation type="submission" date="2018-10" db="EMBL/GenBank/DDBJ databases">
        <title>Transcriptome assembly of Aceria tosichella (Wheat curl mite) Type 2.</title>
        <authorList>
            <person name="Scully E.D."/>
            <person name="Geib S.M."/>
            <person name="Palmer N.A."/>
            <person name="Gupta A.K."/>
            <person name="Sarath G."/>
            <person name="Tatineni S."/>
        </authorList>
    </citation>
    <scope>NUCLEOTIDE SEQUENCE</scope>
    <source>
        <strain evidence="11">LincolnNE</strain>
    </source>
</reference>
<evidence type="ECO:0000259" key="9">
    <source>
        <dbReference type="PROSITE" id="PS50859"/>
    </source>
</evidence>
<dbReference type="PROSITE" id="PS50859">
    <property type="entry name" value="LONGIN"/>
    <property type="match status" value="1"/>
</dbReference>
<comment type="subcellular location">
    <subcellularLocation>
        <location evidence="7">Endomembrane system</location>
        <topology evidence="7">Lipid-anchor</topology>
        <orientation evidence="7">Cytoplasmic side</orientation>
    </subcellularLocation>
</comment>
<dbReference type="EMBL" id="GGYP01002394">
    <property type="protein sequence ID" value="MDE47165.1"/>
    <property type="molecule type" value="Transcribed_RNA"/>
</dbReference>
<keyword evidence="2" id="KW-0488">Methylation</keyword>
<dbReference type="PANTHER" id="PTHR45806:SF1">
    <property type="entry name" value="SYNAPTOBREVIN HOMOLOG YKT6"/>
    <property type="match status" value="1"/>
</dbReference>
<keyword evidence="3" id="KW-0472">Membrane</keyword>
<evidence type="ECO:0000256" key="6">
    <source>
        <dbReference type="ARBA" id="ARBA00023289"/>
    </source>
</evidence>
<dbReference type="SUPFAM" id="SSF58038">
    <property type="entry name" value="SNARE fusion complex"/>
    <property type="match status" value="1"/>
</dbReference>
<feature type="domain" description="Longin" evidence="9">
    <location>
        <begin position="8"/>
        <end position="102"/>
    </location>
</feature>
<dbReference type="GO" id="GO:0005484">
    <property type="term" value="F:SNAP receptor activity"/>
    <property type="evidence" value="ECO:0007669"/>
    <property type="project" value="TreeGrafter"/>
</dbReference>
<evidence type="ECO:0000256" key="4">
    <source>
        <dbReference type="ARBA" id="ARBA00023139"/>
    </source>
</evidence>
<dbReference type="PROSITE" id="PS50892">
    <property type="entry name" value="V_SNARE"/>
    <property type="match status" value="1"/>
</dbReference>
<keyword evidence="8" id="KW-0175">Coiled coil</keyword>
<gene>
    <name evidence="11" type="primary">YKT6</name>
    <name evidence="11" type="ORF">g.2405</name>
</gene>
<evidence type="ECO:0000256" key="7">
    <source>
        <dbReference type="ARBA" id="ARBA00046278"/>
    </source>
</evidence>
<dbReference type="InterPro" id="IPR010908">
    <property type="entry name" value="Longin_dom"/>
</dbReference>
<keyword evidence="5" id="KW-0449">Lipoprotein</keyword>
<evidence type="ECO:0000313" key="11">
    <source>
        <dbReference type="EMBL" id="MDE47165.1"/>
    </source>
</evidence>